<organism evidence="1 2">
    <name type="scientific">Phytoactinopolyspora alkaliphila</name>
    <dbReference type="NCBI Taxonomy" id="1783498"/>
    <lineage>
        <taxon>Bacteria</taxon>
        <taxon>Bacillati</taxon>
        <taxon>Actinomycetota</taxon>
        <taxon>Actinomycetes</taxon>
        <taxon>Jiangellales</taxon>
        <taxon>Jiangellaceae</taxon>
        <taxon>Phytoactinopolyspora</taxon>
    </lineage>
</organism>
<accession>A0A6N9YFS2</accession>
<gene>
    <name evidence="1" type="ORF">G1H11_00655</name>
</gene>
<proteinExistence type="predicted"/>
<sequence>MSHPVLPVRPDVGYDLDDKSELEAFLDFHRATVHHKVAGLSEDQARRRFVPSLTTAAGIVKHLTCVEHYWFRTVLAGTASLPQPWTREDEDADFVLAPEETVAALLAGYAEECERSRAVVARMELADRAVTARRDGRPTLRWVLTHMIEESCRHNGHLDIIRELIDGSTGE</sequence>
<evidence type="ECO:0000313" key="2">
    <source>
        <dbReference type="Proteomes" id="UP000469185"/>
    </source>
</evidence>
<keyword evidence="2" id="KW-1185">Reference proteome</keyword>
<protein>
    <submittedName>
        <fullName evidence="1">DinB family protein</fullName>
    </submittedName>
</protein>
<dbReference type="Pfam" id="PF04978">
    <property type="entry name" value="MST"/>
    <property type="match status" value="1"/>
</dbReference>
<comment type="caution">
    <text evidence="1">The sequence shown here is derived from an EMBL/GenBank/DDBJ whole genome shotgun (WGS) entry which is preliminary data.</text>
</comment>
<dbReference type="AlphaFoldDB" id="A0A6N9YFS2"/>
<name>A0A6N9YFS2_9ACTN</name>
<dbReference type="Gene3D" id="1.20.120.450">
    <property type="entry name" value="dinb family like domain"/>
    <property type="match status" value="1"/>
</dbReference>
<dbReference type="Proteomes" id="UP000469185">
    <property type="component" value="Unassembled WGS sequence"/>
</dbReference>
<dbReference type="InterPro" id="IPR007061">
    <property type="entry name" value="MST-like"/>
</dbReference>
<dbReference type="SUPFAM" id="SSF109854">
    <property type="entry name" value="DinB/YfiT-like putative metalloenzymes"/>
    <property type="match status" value="1"/>
</dbReference>
<evidence type="ECO:0000313" key="1">
    <source>
        <dbReference type="EMBL" id="NED93824.1"/>
    </source>
</evidence>
<reference evidence="1 2" key="1">
    <citation type="submission" date="2020-02" db="EMBL/GenBank/DDBJ databases">
        <authorList>
            <person name="Li X.-J."/>
            <person name="Feng X.-M."/>
        </authorList>
    </citation>
    <scope>NUCLEOTIDE SEQUENCE [LARGE SCALE GENOMIC DNA]</scope>
    <source>
        <strain evidence="1 2">CGMCC 4.7225</strain>
    </source>
</reference>
<dbReference type="RefSeq" id="WP_163815083.1">
    <property type="nucleotide sequence ID" value="NZ_JAAGOB010000001.1"/>
</dbReference>
<dbReference type="InterPro" id="IPR034660">
    <property type="entry name" value="DinB/YfiT-like"/>
</dbReference>
<dbReference type="EMBL" id="JAAGOB010000001">
    <property type="protein sequence ID" value="NED93824.1"/>
    <property type="molecule type" value="Genomic_DNA"/>
</dbReference>